<keyword evidence="4" id="KW-0378">Hydrolase</keyword>
<evidence type="ECO:0000313" key="12">
    <source>
        <dbReference type="Proteomes" id="UP001519460"/>
    </source>
</evidence>
<keyword evidence="7" id="KW-0326">Glycosidase</keyword>
<dbReference type="InterPro" id="IPR028995">
    <property type="entry name" value="Glyco_hydro_57/38_cen_sf"/>
</dbReference>
<dbReference type="Gene3D" id="1.20.1270.50">
    <property type="entry name" value="Glycoside hydrolase family 38, central domain"/>
    <property type="match status" value="1"/>
</dbReference>
<feature type="domain" description="Glycosyl hydrolase family 38 C-terminal" evidence="9">
    <location>
        <begin position="540"/>
        <end position="768"/>
    </location>
</feature>
<dbReference type="Proteomes" id="UP001519460">
    <property type="component" value="Unassembled WGS sequence"/>
</dbReference>
<dbReference type="PANTHER" id="PTHR11607">
    <property type="entry name" value="ALPHA-MANNOSIDASE"/>
    <property type="match status" value="1"/>
</dbReference>
<keyword evidence="3" id="KW-0479">Metal-binding</keyword>
<dbReference type="Gene3D" id="2.70.98.30">
    <property type="entry name" value="Golgi alpha-mannosidase II, domain 4"/>
    <property type="match status" value="1"/>
</dbReference>
<dbReference type="Pfam" id="PF01074">
    <property type="entry name" value="Glyco_hydro_38N"/>
    <property type="match status" value="1"/>
</dbReference>
<dbReference type="InterPro" id="IPR013780">
    <property type="entry name" value="Glyco_hydro_b"/>
</dbReference>
<feature type="non-terminal residue" evidence="11">
    <location>
        <position position="932"/>
    </location>
</feature>
<proteinExistence type="inferred from homology"/>
<dbReference type="InterPro" id="IPR037094">
    <property type="entry name" value="Glyco_hydro_38_cen_sf"/>
</dbReference>
<protein>
    <recommendedName>
        <fullName evidence="13">Alpha-mannosidase</fullName>
    </recommendedName>
</protein>
<dbReference type="GO" id="GO:0016798">
    <property type="term" value="F:hydrolase activity, acting on glycosyl bonds"/>
    <property type="evidence" value="ECO:0007669"/>
    <property type="project" value="UniProtKB-KW"/>
</dbReference>
<evidence type="ECO:0000256" key="2">
    <source>
        <dbReference type="ARBA" id="ARBA00009792"/>
    </source>
</evidence>
<reference evidence="11 12" key="1">
    <citation type="journal article" date="2023" name="Sci. Data">
        <title>Genome assembly of the Korean intertidal mud-creeper Batillaria attramentaria.</title>
        <authorList>
            <person name="Patra A.K."/>
            <person name="Ho P.T."/>
            <person name="Jun S."/>
            <person name="Lee S.J."/>
            <person name="Kim Y."/>
            <person name="Won Y.J."/>
        </authorList>
    </citation>
    <scope>NUCLEOTIDE SEQUENCE [LARGE SCALE GENOMIC DNA]</scope>
    <source>
        <strain evidence="11">Wonlab-2016</strain>
    </source>
</reference>
<dbReference type="PANTHER" id="PTHR11607:SF3">
    <property type="entry name" value="LYSOSOMAL ALPHA-MANNOSIDASE"/>
    <property type="match status" value="1"/>
</dbReference>
<dbReference type="InterPro" id="IPR011682">
    <property type="entry name" value="Glyco_hydro_38_C"/>
</dbReference>
<name>A0ABD0LPZ6_9CAEN</name>
<dbReference type="InterPro" id="IPR011330">
    <property type="entry name" value="Glyco_hydro/deAcase_b/a-brl"/>
</dbReference>
<dbReference type="InterPro" id="IPR027291">
    <property type="entry name" value="Glyco_hydro_38_N_sf"/>
</dbReference>
<feature type="domain" description="Lysosomal alpha-mannosidase-like central" evidence="10">
    <location>
        <begin position="476"/>
        <end position="517"/>
    </location>
</feature>
<dbReference type="SUPFAM" id="SSF74650">
    <property type="entry name" value="Galactose mutarotase-like"/>
    <property type="match status" value="1"/>
</dbReference>
<dbReference type="SUPFAM" id="SSF88713">
    <property type="entry name" value="Glycoside hydrolase/deacetylase"/>
    <property type="match status" value="1"/>
</dbReference>
<comment type="cofactor">
    <cofactor evidence="1">
        <name>Zn(2+)</name>
        <dbReference type="ChEBI" id="CHEBI:29105"/>
    </cofactor>
</comment>
<evidence type="ECO:0008006" key="13">
    <source>
        <dbReference type="Google" id="ProtNLM"/>
    </source>
</evidence>
<dbReference type="Pfam" id="PF07748">
    <property type="entry name" value="Glyco_hydro_38C"/>
    <property type="match status" value="1"/>
</dbReference>
<dbReference type="Pfam" id="PF21260">
    <property type="entry name" value="Laman-like_dom"/>
    <property type="match status" value="1"/>
</dbReference>
<evidence type="ECO:0000313" key="11">
    <source>
        <dbReference type="EMBL" id="KAK7501313.1"/>
    </source>
</evidence>
<evidence type="ECO:0000259" key="9">
    <source>
        <dbReference type="Pfam" id="PF07748"/>
    </source>
</evidence>
<sequence length="932" mass="105338">MPQLVWSQSQKIHTGEQSRTVAWQLVLSVWSNLARSSSRRRQLHTQDAATCPRKTCPGVREGMLNVHLIPHSHVDVGWVSTADEYYTGKAWTGACVRCVLETTLPQLLKNPDRRFIFMEMAFFSRWWNEVSNRTRQIVADLVKQGRLEIVNGGWVMSDAAVTYYNDIIDQHTLGFDFVRGILGTCAQSRVAWHVDQFGHSREHAAIFAQMGFDALFLGRIDFQDLEVRRNTTTLEFVWDTNSHDINEKGNLFTHVLYDGYYPPPGFNMDGSQVPFGGDEQRILDEFLKAVTSRASAYGTQHLLITMGCDFGYRDARTWFPGMDKLISLVNAEQKHGSKVNVLYSTPSCYIQHVNHANLNWTVKRDDFLPYATAPGDYWTGFFTSRPGQKLFTKRAGSILQSVIEEAYNEVMKGLFPGELKMAYCPGLNISQCAVTETSSSFLVTVYNPLSRPVPTWLRLPVTQHDVQVEDSDGQPVPSQLLPVPNAIRKLPQRSSESDTELVFRATLPPHGYTSFLVTTRPESDGQKSDRRTANKLDVVIKNKYLKVTFDGTTGLLKEVRNLVTDRSVLLSQDFAYYASNRSEGLGELPSCSGAYVFSATDSQKLSVGNGLVDIRLEKVRAMSKEKLGGPLVQEVHQQFSPWVSQVVRLYNDSRHLELQWIVGPTPTETSVEVVSLFKSDIESKDVFYTDSNGREIRKRRRDQREGLNATVVDPIAGNYYPITSRIYIQGVEKDVQLTILPDRPQGGSSLKSGHMELMVHRHLICDDKKGVLEILEEMGPDGEPITYTGKHYLFVDTPSNSVTLTRQMALDVHFAPTLTFTKVTEKQKPLMAGLQREKSFLRDPLPPNIQVLTLDYVQDEGTKVYLLRLEHIYEAHESKILSVPASVSLKQLFTPFDIRQVEEVALGGIHSPNTLRRLRWRTVEGKTNSETI</sequence>
<dbReference type="GO" id="GO:0046872">
    <property type="term" value="F:metal ion binding"/>
    <property type="evidence" value="ECO:0007669"/>
    <property type="project" value="UniProtKB-KW"/>
</dbReference>
<evidence type="ECO:0000259" key="10">
    <source>
        <dbReference type="Pfam" id="PF21260"/>
    </source>
</evidence>
<evidence type="ECO:0000259" key="8">
    <source>
        <dbReference type="Pfam" id="PF01074"/>
    </source>
</evidence>
<dbReference type="AlphaFoldDB" id="A0ABD0LPZ6"/>
<organism evidence="11 12">
    <name type="scientific">Batillaria attramentaria</name>
    <dbReference type="NCBI Taxonomy" id="370345"/>
    <lineage>
        <taxon>Eukaryota</taxon>
        <taxon>Metazoa</taxon>
        <taxon>Spiralia</taxon>
        <taxon>Lophotrochozoa</taxon>
        <taxon>Mollusca</taxon>
        <taxon>Gastropoda</taxon>
        <taxon>Caenogastropoda</taxon>
        <taxon>Sorbeoconcha</taxon>
        <taxon>Cerithioidea</taxon>
        <taxon>Batillariidae</taxon>
        <taxon>Batillaria</taxon>
    </lineage>
</organism>
<evidence type="ECO:0000256" key="3">
    <source>
        <dbReference type="ARBA" id="ARBA00022723"/>
    </source>
</evidence>
<evidence type="ECO:0000256" key="4">
    <source>
        <dbReference type="ARBA" id="ARBA00022801"/>
    </source>
</evidence>
<dbReference type="Gene3D" id="3.20.110.10">
    <property type="entry name" value="Glycoside hydrolase 38, N terminal domain"/>
    <property type="match status" value="1"/>
</dbReference>
<dbReference type="Gene3D" id="2.60.40.1360">
    <property type="match status" value="1"/>
</dbReference>
<dbReference type="InterPro" id="IPR000602">
    <property type="entry name" value="Glyco_hydro_38_N"/>
</dbReference>
<dbReference type="InterPro" id="IPR011013">
    <property type="entry name" value="Gal_mutarotase_sf_dom"/>
</dbReference>
<dbReference type="FunFam" id="2.60.40.1180:FF:000018">
    <property type="entry name" value="Alpha-mannosidase"/>
    <property type="match status" value="1"/>
</dbReference>
<accession>A0ABD0LPZ6</accession>
<gene>
    <name evidence="11" type="ORF">BaRGS_00007438</name>
</gene>
<comment type="similarity">
    <text evidence="2">Belongs to the glycosyl hydrolase 38 family.</text>
</comment>
<dbReference type="SUPFAM" id="SSF88688">
    <property type="entry name" value="Families 57/38 glycoside transferase middle domain"/>
    <property type="match status" value="1"/>
</dbReference>
<dbReference type="InterPro" id="IPR050843">
    <property type="entry name" value="Glycosyl_Hydrlase_38"/>
</dbReference>
<feature type="domain" description="Glycoside hydrolase family 38 N-terminal" evidence="8">
    <location>
        <begin position="65"/>
        <end position="371"/>
    </location>
</feature>
<comment type="caution">
    <text evidence="11">The sequence shown here is derived from an EMBL/GenBank/DDBJ whole genome shotgun (WGS) entry which is preliminary data.</text>
</comment>
<evidence type="ECO:0000256" key="5">
    <source>
        <dbReference type="ARBA" id="ARBA00022833"/>
    </source>
</evidence>
<dbReference type="EMBL" id="JACVVK020000032">
    <property type="protein sequence ID" value="KAK7501313.1"/>
    <property type="molecule type" value="Genomic_DNA"/>
</dbReference>
<dbReference type="InterPro" id="IPR048534">
    <property type="entry name" value="Man2a1-like_dom"/>
</dbReference>
<keyword evidence="12" id="KW-1185">Reference proteome</keyword>
<evidence type="ECO:0000256" key="6">
    <source>
        <dbReference type="ARBA" id="ARBA00023157"/>
    </source>
</evidence>
<keyword evidence="5" id="KW-0862">Zinc</keyword>
<evidence type="ECO:0000256" key="7">
    <source>
        <dbReference type="ARBA" id="ARBA00023295"/>
    </source>
</evidence>
<evidence type="ECO:0000256" key="1">
    <source>
        <dbReference type="ARBA" id="ARBA00001947"/>
    </source>
</evidence>
<dbReference type="Gene3D" id="2.60.40.1180">
    <property type="entry name" value="Golgi alpha-mannosidase II"/>
    <property type="match status" value="1"/>
</dbReference>
<dbReference type="FunFam" id="1.20.1270.50:FF:000002">
    <property type="entry name" value="Alpha-mannosidase"/>
    <property type="match status" value="1"/>
</dbReference>
<keyword evidence="6" id="KW-1015">Disulfide bond</keyword>